<dbReference type="AlphaFoldDB" id="A0A087TPX9"/>
<name>A0A087TPX9_STEMI</name>
<feature type="non-terminal residue" evidence="1">
    <location>
        <position position="70"/>
    </location>
</feature>
<keyword evidence="2" id="KW-1185">Reference proteome</keyword>
<protein>
    <submittedName>
        <fullName evidence="1">Uncharacterized protein</fullName>
    </submittedName>
</protein>
<accession>A0A087TPX9</accession>
<reference evidence="1 2" key="1">
    <citation type="submission" date="2013-11" db="EMBL/GenBank/DDBJ databases">
        <title>Genome sequencing of Stegodyphus mimosarum.</title>
        <authorList>
            <person name="Bechsgaard J."/>
        </authorList>
    </citation>
    <scope>NUCLEOTIDE SEQUENCE [LARGE SCALE GENOMIC DNA]</scope>
</reference>
<proteinExistence type="predicted"/>
<evidence type="ECO:0000313" key="2">
    <source>
        <dbReference type="Proteomes" id="UP000054359"/>
    </source>
</evidence>
<dbReference type="EMBL" id="KK116239">
    <property type="protein sequence ID" value="KFM67168.1"/>
    <property type="molecule type" value="Genomic_DNA"/>
</dbReference>
<evidence type="ECO:0000313" key="1">
    <source>
        <dbReference type="EMBL" id="KFM67168.1"/>
    </source>
</evidence>
<dbReference type="Proteomes" id="UP000054359">
    <property type="component" value="Unassembled WGS sequence"/>
</dbReference>
<sequence length="70" mass="7524">MSCCCLYRIKNEVIGQPPSCHDIRFITAAVIFVLNIDCLSGAKGAPPSVLTTKISLCSPLPAELYAVIEK</sequence>
<organism evidence="1 2">
    <name type="scientific">Stegodyphus mimosarum</name>
    <name type="common">African social velvet spider</name>
    <dbReference type="NCBI Taxonomy" id="407821"/>
    <lineage>
        <taxon>Eukaryota</taxon>
        <taxon>Metazoa</taxon>
        <taxon>Ecdysozoa</taxon>
        <taxon>Arthropoda</taxon>
        <taxon>Chelicerata</taxon>
        <taxon>Arachnida</taxon>
        <taxon>Araneae</taxon>
        <taxon>Araneomorphae</taxon>
        <taxon>Entelegynae</taxon>
        <taxon>Eresoidea</taxon>
        <taxon>Eresidae</taxon>
        <taxon>Stegodyphus</taxon>
    </lineage>
</organism>
<gene>
    <name evidence="1" type="ORF">X975_07159</name>
</gene>